<dbReference type="Pfam" id="PF21906">
    <property type="entry name" value="WHD_NrtR"/>
    <property type="match status" value="1"/>
</dbReference>
<dbReference type="PANTHER" id="PTHR43736:SF4">
    <property type="entry name" value="SLR1690 PROTEIN"/>
    <property type="match status" value="1"/>
</dbReference>
<dbReference type="InterPro" id="IPR036390">
    <property type="entry name" value="WH_DNA-bd_sf"/>
</dbReference>
<dbReference type="InterPro" id="IPR000086">
    <property type="entry name" value="NUDIX_hydrolase_dom"/>
</dbReference>
<dbReference type="Pfam" id="PF00293">
    <property type="entry name" value="NUDIX"/>
    <property type="match status" value="1"/>
</dbReference>
<dbReference type="PANTHER" id="PTHR43736">
    <property type="entry name" value="ADP-RIBOSE PYROPHOSPHATASE"/>
    <property type="match status" value="1"/>
</dbReference>
<accession>A0A1H3K7W2</accession>
<keyword evidence="3" id="KW-1185">Reference proteome</keyword>
<gene>
    <name evidence="2" type="ORF">SAMN05444412_101277</name>
</gene>
<dbReference type="InterPro" id="IPR015797">
    <property type="entry name" value="NUDIX_hydrolase-like_dom_sf"/>
</dbReference>
<name>A0A1H3K7W2_9BACT</name>
<dbReference type="InterPro" id="IPR036388">
    <property type="entry name" value="WH-like_DNA-bd_sf"/>
</dbReference>
<feature type="domain" description="Nudix hydrolase" evidence="1">
    <location>
        <begin position="27"/>
        <end position="179"/>
    </location>
</feature>
<organism evidence="2 3">
    <name type="scientific">Rhodonellum ikkaensis</name>
    <dbReference type="NCBI Taxonomy" id="336829"/>
    <lineage>
        <taxon>Bacteria</taxon>
        <taxon>Pseudomonadati</taxon>
        <taxon>Bacteroidota</taxon>
        <taxon>Cytophagia</taxon>
        <taxon>Cytophagales</taxon>
        <taxon>Cytophagaceae</taxon>
        <taxon>Rhodonellum</taxon>
    </lineage>
</organism>
<dbReference type="PROSITE" id="PS51462">
    <property type="entry name" value="NUDIX"/>
    <property type="match status" value="1"/>
</dbReference>
<evidence type="ECO:0000259" key="1">
    <source>
        <dbReference type="PROSITE" id="PS51462"/>
    </source>
</evidence>
<dbReference type="InterPro" id="IPR054105">
    <property type="entry name" value="WHD_NrtR"/>
</dbReference>
<dbReference type="Gene3D" id="1.10.10.10">
    <property type="entry name" value="Winged helix-like DNA-binding domain superfamily/Winged helix DNA-binding domain"/>
    <property type="match status" value="1"/>
</dbReference>
<dbReference type="CDD" id="cd18873">
    <property type="entry name" value="NUDIX_NadM_like"/>
    <property type="match status" value="1"/>
</dbReference>
<evidence type="ECO:0000313" key="3">
    <source>
        <dbReference type="Proteomes" id="UP000199663"/>
    </source>
</evidence>
<dbReference type="SUPFAM" id="SSF55811">
    <property type="entry name" value="Nudix"/>
    <property type="match status" value="1"/>
</dbReference>
<dbReference type="Proteomes" id="UP000199663">
    <property type="component" value="Unassembled WGS sequence"/>
</dbReference>
<dbReference type="Gene3D" id="3.90.79.10">
    <property type="entry name" value="Nucleoside Triphosphate Pyrophosphohydrolase"/>
    <property type="match status" value="1"/>
</dbReference>
<evidence type="ECO:0000313" key="2">
    <source>
        <dbReference type="EMBL" id="SDY47855.1"/>
    </source>
</evidence>
<reference evidence="2 3" key="1">
    <citation type="submission" date="2016-10" db="EMBL/GenBank/DDBJ databases">
        <authorList>
            <person name="Varghese N."/>
            <person name="Submissions S."/>
        </authorList>
    </citation>
    <scope>NUCLEOTIDE SEQUENCE [LARGE SCALE GENOMIC DNA]</scope>
    <source>
        <strain evidence="2 3">DSM 17997</strain>
    </source>
</reference>
<dbReference type="EMBL" id="FNQC01000001">
    <property type="protein sequence ID" value="SDY47855.1"/>
    <property type="molecule type" value="Genomic_DNA"/>
</dbReference>
<comment type="caution">
    <text evidence="2">The sequence shown here is derived from an EMBL/GenBank/DDBJ whole genome shotgun (WGS) entry which is preliminary data.</text>
</comment>
<proteinExistence type="predicted"/>
<sequence>MRIIPTYLATIYNPEQKMSLPLENDFIPHLAFDSVIFGFSGEKLKILLMEYHNTAWLALPGGFVGKNENLNDAVRRGLQERTGLDKIYLEQFYTFGDLARFKPEIMQTILAANGHQVAAENWMLDRFVSVAYYALINYHEVEPKPDALSDSIAWYDVDALPELILDHSEIVKKALETLKSNIDRKLVSMNLLPPRFTIKELQQVYEAILGEKLRRTTFQRKILSLDILERHEKLYSGKSHKAPFLYSFKGNQMGN</sequence>
<protein>
    <submittedName>
        <fullName evidence="2">ADP-ribose pyrophosphatase YjhB, NUDIX family</fullName>
    </submittedName>
</protein>
<dbReference type="SUPFAM" id="SSF46785">
    <property type="entry name" value="Winged helix' DNA-binding domain"/>
    <property type="match status" value="1"/>
</dbReference>